<accession>D7CLL6</accession>
<evidence type="ECO:0000256" key="1">
    <source>
        <dbReference type="ARBA" id="ARBA00010894"/>
    </source>
</evidence>
<dbReference type="EMBL" id="CP002048">
    <property type="protein sequence ID" value="ADI01601.1"/>
    <property type="molecule type" value="Genomic_DNA"/>
</dbReference>
<protein>
    <recommendedName>
        <fullName evidence="5">YggT family protein</fullName>
    </recommendedName>
</protein>
<comment type="similarity">
    <text evidence="1">Belongs to the YggT family.</text>
</comment>
<dbReference type="KEGG" id="slp:Slip_0821"/>
<dbReference type="Pfam" id="PF02325">
    <property type="entry name" value="CCB3_YggT"/>
    <property type="match status" value="1"/>
</dbReference>
<evidence type="ECO:0000313" key="3">
    <source>
        <dbReference type="EMBL" id="ADI01601.1"/>
    </source>
</evidence>
<organism evidence="3 4">
    <name type="scientific">Syntrophothermus lipocalidus (strain DSM 12680 / TGB-C1)</name>
    <dbReference type="NCBI Taxonomy" id="643648"/>
    <lineage>
        <taxon>Bacteria</taxon>
        <taxon>Bacillati</taxon>
        <taxon>Bacillota</taxon>
        <taxon>Clostridia</taxon>
        <taxon>Eubacteriales</taxon>
        <taxon>Syntrophomonadaceae</taxon>
        <taxon>Syntrophothermus</taxon>
    </lineage>
</organism>
<dbReference type="PANTHER" id="PTHR33219">
    <property type="entry name" value="YLMG HOMOLOG PROTEIN 2, CHLOROPLASTIC"/>
    <property type="match status" value="1"/>
</dbReference>
<keyword evidence="4" id="KW-1185">Reference proteome</keyword>
<dbReference type="GO" id="GO:0016020">
    <property type="term" value="C:membrane"/>
    <property type="evidence" value="ECO:0007669"/>
    <property type="project" value="InterPro"/>
</dbReference>
<sequence length="91" mass="10466">MPVSISVIRVIDVAFEVLVWLIIIRCILSFVRHDPYQPVFKFIYDVTEPVMAPFRRLVPVVGGLDFSPLIAIMVVELVRRLVYAVLVNLIR</sequence>
<dbReference type="HOGENOM" id="CLU_136788_1_0_9"/>
<dbReference type="Proteomes" id="UP000000378">
    <property type="component" value="Chromosome"/>
</dbReference>
<dbReference type="eggNOG" id="COG0762">
    <property type="taxonomic scope" value="Bacteria"/>
</dbReference>
<reference evidence="3 4" key="2">
    <citation type="journal article" date="2010" name="Stand. Genomic Sci.">
        <title>Complete genome sequence of Syntrophothermus lipocalidus type strain (TGB-C1).</title>
        <authorList>
            <person name="Djao O.D."/>
            <person name="Zhang X."/>
            <person name="Lucas S."/>
            <person name="Lapidus A."/>
            <person name="Del Rio T.G."/>
            <person name="Nolan M."/>
            <person name="Tice H."/>
            <person name="Cheng J.F."/>
            <person name="Han C."/>
            <person name="Tapia R."/>
            <person name="Goodwin L."/>
            <person name="Pitluck S."/>
            <person name="Liolios K."/>
            <person name="Ivanova N."/>
            <person name="Mavromatis K."/>
            <person name="Mikhailova N."/>
            <person name="Ovchinnikova G."/>
            <person name="Pati A."/>
            <person name="Brambilla E."/>
            <person name="Chen A."/>
            <person name="Palaniappan K."/>
            <person name="Land M."/>
            <person name="Hauser L."/>
            <person name="Chang Y.J."/>
            <person name="Jeffries C.D."/>
            <person name="Rohde M."/>
            <person name="Sikorski J."/>
            <person name="Spring S."/>
            <person name="Goker M."/>
            <person name="Detter J.C."/>
            <person name="Woyke T."/>
            <person name="Bristow J."/>
            <person name="Eisen J.A."/>
            <person name="Markowitz V."/>
            <person name="Hugenholtz P."/>
            <person name="Kyrpides N.C."/>
            <person name="Klenk H.P."/>
        </authorList>
    </citation>
    <scope>NUCLEOTIDE SEQUENCE [LARGE SCALE GENOMIC DNA]</scope>
    <source>
        <strain evidence="4">DSM 12680 / TGB-C1</strain>
    </source>
</reference>
<dbReference type="AlphaFoldDB" id="D7CLL6"/>
<dbReference type="RefSeq" id="WP_013175003.1">
    <property type="nucleotide sequence ID" value="NC_014220.1"/>
</dbReference>
<evidence type="ECO:0000256" key="2">
    <source>
        <dbReference type="SAM" id="Phobius"/>
    </source>
</evidence>
<evidence type="ECO:0000313" key="4">
    <source>
        <dbReference type="Proteomes" id="UP000000378"/>
    </source>
</evidence>
<dbReference type="PANTHER" id="PTHR33219:SF14">
    <property type="entry name" value="PROTEIN COFACTOR ASSEMBLY OF COMPLEX C SUBUNIT B CCB3, CHLOROPLASTIC-RELATED"/>
    <property type="match status" value="1"/>
</dbReference>
<feature type="transmembrane region" description="Helical" evidence="2">
    <location>
        <begin position="7"/>
        <end position="31"/>
    </location>
</feature>
<feature type="transmembrane region" description="Helical" evidence="2">
    <location>
        <begin position="69"/>
        <end position="90"/>
    </location>
</feature>
<keyword evidence="2" id="KW-0812">Transmembrane</keyword>
<dbReference type="STRING" id="643648.Slip_0821"/>
<evidence type="ECO:0008006" key="5">
    <source>
        <dbReference type="Google" id="ProtNLM"/>
    </source>
</evidence>
<keyword evidence="2" id="KW-0472">Membrane</keyword>
<gene>
    <name evidence="3" type="ordered locus">Slip_0821</name>
</gene>
<proteinExistence type="inferred from homology"/>
<dbReference type="InterPro" id="IPR003425">
    <property type="entry name" value="CCB3/YggT"/>
</dbReference>
<reference evidence="4" key="1">
    <citation type="journal article" date="2010" name="Stand. Genomic Sci.">
        <title>Complete genome sequence of Syntrophothermus lipocalidus type strain (TGB-C1T).</title>
        <authorList>
            <consortium name="US DOE Joint Genome Institute (JGI-PGF)"/>
            <person name="Djao O."/>
            <person name="Zhang X."/>
            <person name="Lucas S."/>
            <person name="Lapidus A."/>
            <person name="Glavina Del Rio T."/>
            <person name="Nolan M."/>
            <person name="Tice H."/>
            <person name="Cheng J."/>
            <person name="Han C."/>
            <person name="Tapia R."/>
            <person name="Goodwin L."/>
            <person name="Pitluck S."/>
            <person name="Liolios K."/>
            <person name="Ivanova N."/>
            <person name="Mavromatis K."/>
            <person name="Mikhailova N."/>
            <person name="Ovchinnikova G."/>
            <person name="Pati A."/>
            <person name="Brambilla E."/>
            <person name="Chen A."/>
            <person name="Palaniappan K."/>
            <person name="Land M."/>
            <person name="Hauser L."/>
            <person name="Chang Y."/>
            <person name="Jeffries C."/>
            <person name="Rohde M."/>
            <person name="Sikorski J."/>
            <person name="Spring S."/>
            <person name="Goker M."/>
            <person name="Detter J."/>
            <person name="Woyke T."/>
            <person name="Bristow J."/>
            <person name="Eisen J."/>
            <person name="Markowitz V."/>
            <person name="Hugenholtz P."/>
            <person name="Kyrpides N."/>
            <person name="Klenk H."/>
        </authorList>
    </citation>
    <scope>NUCLEOTIDE SEQUENCE [LARGE SCALE GENOMIC DNA]</scope>
    <source>
        <strain evidence="4">DSM 12680 / TGB-C1</strain>
    </source>
</reference>
<name>D7CLL6_SYNLT</name>
<keyword evidence="2" id="KW-1133">Transmembrane helix</keyword>